<evidence type="ECO:0000313" key="2">
    <source>
        <dbReference type="EMBL" id="MBW80039.1"/>
    </source>
</evidence>
<protein>
    <submittedName>
        <fullName evidence="2">Putative secreted protein</fullName>
    </submittedName>
</protein>
<dbReference type="AlphaFoldDB" id="A0A2M4DRA4"/>
<feature type="signal peptide" evidence="1">
    <location>
        <begin position="1"/>
        <end position="25"/>
    </location>
</feature>
<evidence type="ECO:0000256" key="1">
    <source>
        <dbReference type="SAM" id="SignalP"/>
    </source>
</evidence>
<name>A0A2M4DRA4_ANODA</name>
<keyword evidence="1" id="KW-0732">Signal</keyword>
<proteinExistence type="predicted"/>
<accession>A0A2M4DRA4</accession>
<organism evidence="2">
    <name type="scientific">Anopheles darlingi</name>
    <name type="common">Mosquito</name>
    <dbReference type="NCBI Taxonomy" id="43151"/>
    <lineage>
        <taxon>Eukaryota</taxon>
        <taxon>Metazoa</taxon>
        <taxon>Ecdysozoa</taxon>
        <taxon>Arthropoda</taxon>
        <taxon>Hexapoda</taxon>
        <taxon>Insecta</taxon>
        <taxon>Pterygota</taxon>
        <taxon>Neoptera</taxon>
        <taxon>Endopterygota</taxon>
        <taxon>Diptera</taxon>
        <taxon>Nematocera</taxon>
        <taxon>Culicoidea</taxon>
        <taxon>Culicidae</taxon>
        <taxon>Anophelinae</taxon>
        <taxon>Anopheles</taxon>
    </lineage>
</organism>
<feature type="chain" id="PRO_5014889052" evidence="1">
    <location>
        <begin position="26"/>
        <end position="98"/>
    </location>
</feature>
<reference evidence="2" key="1">
    <citation type="submission" date="2018-01" db="EMBL/GenBank/DDBJ databases">
        <title>An insight into the sialome of Amazonian anophelines.</title>
        <authorList>
            <person name="Ribeiro J.M."/>
            <person name="Scarpassa V."/>
            <person name="Calvo E."/>
        </authorList>
    </citation>
    <scope>NUCLEOTIDE SEQUENCE</scope>
</reference>
<sequence length="98" mass="10378">MHRACATTLTGLAVASLAKVCPSGATEMSDAVPAQGVRCPNRVTMRTIDHPSIHPGTGADTGFKCAEPAPHGDCVNARSLYDLCPHTVSYTPSKVWWK</sequence>
<dbReference type="EMBL" id="GGFL01015861">
    <property type="protein sequence ID" value="MBW80039.1"/>
    <property type="molecule type" value="Transcribed_RNA"/>
</dbReference>